<gene>
    <name evidence="2" type="ORF">Tsubulata_013642</name>
</gene>
<feature type="compositionally biased region" description="Acidic residues" evidence="1">
    <location>
        <begin position="49"/>
        <end position="58"/>
    </location>
</feature>
<evidence type="ECO:0000256" key="1">
    <source>
        <dbReference type="SAM" id="MobiDB-lite"/>
    </source>
</evidence>
<comment type="caution">
    <text evidence="2">The sequence shown here is derived from an EMBL/GenBank/DDBJ whole genome shotgun (WGS) entry which is preliminary data.</text>
</comment>
<evidence type="ECO:0000313" key="3">
    <source>
        <dbReference type="Proteomes" id="UP001141552"/>
    </source>
</evidence>
<sequence length="82" mass="9326">MHLPQGYDTQVSFSFSSPEFTEVLETWSHVESIQREDGVYTSLVRMQQTEEDEEEEIKEDTSRNSSSSFIPEAGVDDTCNDG</sequence>
<evidence type="ECO:0000313" key="2">
    <source>
        <dbReference type="EMBL" id="KAJ4826450.1"/>
    </source>
</evidence>
<reference evidence="2" key="2">
    <citation type="journal article" date="2023" name="Plants (Basel)">
        <title>Annotation of the Turnera subulata (Passifloraceae) Draft Genome Reveals the S-Locus Evolved after the Divergence of Turneroideae from Passifloroideae in a Stepwise Manner.</title>
        <authorList>
            <person name="Henning P.M."/>
            <person name="Roalson E.H."/>
            <person name="Mir W."/>
            <person name="McCubbin A.G."/>
            <person name="Shore J.S."/>
        </authorList>
    </citation>
    <scope>NUCLEOTIDE SEQUENCE</scope>
    <source>
        <strain evidence="2">F60SS</strain>
    </source>
</reference>
<protein>
    <submittedName>
        <fullName evidence="2">Uncharacterized protein</fullName>
    </submittedName>
</protein>
<dbReference type="AlphaFoldDB" id="A0A9Q0F7V0"/>
<organism evidence="2 3">
    <name type="scientific">Turnera subulata</name>
    <dbReference type="NCBI Taxonomy" id="218843"/>
    <lineage>
        <taxon>Eukaryota</taxon>
        <taxon>Viridiplantae</taxon>
        <taxon>Streptophyta</taxon>
        <taxon>Embryophyta</taxon>
        <taxon>Tracheophyta</taxon>
        <taxon>Spermatophyta</taxon>
        <taxon>Magnoliopsida</taxon>
        <taxon>eudicotyledons</taxon>
        <taxon>Gunneridae</taxon>
        <taxon>Pentapetalae</taxon>
        <taxon>rosids</taxon>
        <taxon>fabids</taxon>
        <taxon>Malpighiales</taxon>
        <taxon>Passifloraceae</taxon>
        <taxon>Turnera</taxon>
    </lineage>
</organism>
<feature type="region of interest" description="Disordered" evidence="1">
    <location>
        <begin position="46"/>
        <end position="82"/>
    </location>
</feature>
<keyword evidence="3" id="KW-1185">Reference proteome</keyword>
<name>A0A9Q0F7V0_9ROSI</name>
<proteinExistence type="predicted"/>
<accession>A0A9Q0F7V0</accession>
<dbReference type="Proteomes" id="UP001141552">
    <property type="component" value="Unassembled WGS sequence"/>
</dbReference>
<reference evidence="2" key="1">
    <citation type="submission" date="2022-02" db="EMBL/GenBank/DDBJ databases">
        <authorList>
            <person name="Henning P.M."/>
            <person name="McCubbin A.G."/>
            <person name="Shore J.S."/>
        </authorList>
    </citation>
    <scope>NUCLEOTIDE SEQUENCE</scope>
    <source>
        <strain evidence="2">F60SS</strain>
        <tissue evidence="2">Leaves</tissue>
    </source>
</reference>
<dbReference type="EMBL" id="JAKUCV010006664">
    <property type="protein sequence ID" value="KAJ4826450.1"/>
    <property type="molecule type" value="Genomic_DNA"/>
</dbReference>